<evidence type="ECO:0000313" key="4">
    <source>
        <dbReference type="EMBL" id="MFC4347521.1"/>
    </source>
</evidence>
<dbReference type="PRINTS" id="PR01805">
    <property type="entry name" value="VACJLIPOPROT"/>
</dbReference>
<feature type="signal peptide" evidence="3">
    <location>
        <begin position="1"/>
        <end position="19"/>
    </location>
</feature>
<evidence type="ECO:0000313" key="5">
    <source>
        <dbReference type="Proteomes" id="UP001595776"/>
    </source>
</evidence>
<keyword evidence="4" id="KW-0449">Lipoprotein</keyword>
<dbReference type="InterPro" id="IPR007428">
    <property type="entry name" value="MlaA"/>
</dbReference>
<dbReference type="Pfam" id="PF04333">
    <property type="entry name" value="MlaA"/>
    <property type="match status" value="1"/>
</dbReference>
<dbReference type="Proteomes" id="UP001595776">
    <property type="component" value="Unassembled WGS sequence"/>
</dbReference>
<evidence type="ECO:0000256" key="2">
    <source>
        <dbReference type="ARBA" id="ARBA00022729"/>
    </source>
</evidence>
<organism evidence="4 5">
    <name type="scientific">Kordiimonas lipolytica</name>
    <dbReference type="NCBI Taxonomy" id="1662421"/>
    <lineage>
        <taxon>Bacteria</taxon>
        <taxon>Pseudomonadati</taxon>
        <taxon>Pseudomonadota</taxon>
        <taxon>Alphaproteobacteria</taxon>
        <taxon>Kordiimonadales</taxon>
        <taxon>Kordiimonadaceae</taxon>
        <taxon>Kordiimonas</taxon>
    </lineage>
</organism>
<evidence type="ECO:0000256" key="3">
    <source>
        <dbReference type="SAM" id="SignalP"/>
    </source>
</evidence>
<name>A0ABV8U9M0_9PROT</name>
<reference evidence="5" key="1">
    <citation type="journal article" date="2019" name="Int. J. Syst. Evol. Microbiol.">
        <title>The Global Catalogue of Microorganisms (GCM) 10K type strain sequencing project: providing services to taxonomists for standard genome sequencing and annotation.</title>
        <authorList>
            <consortium name="The Broad Institute Genomics Platform"/>
            <consortium name="The Broad Institute Genome Sequencing Center for Infectious Disease"/>
            <person name="Wu L."/>
            <person name="Ma J."/>
        </authorList>
    </citation>
    <scope>NUCLEOTIDE SEQUENCE [LARGE SCALE GENOMIC DNA]</scope>
    <source>
        <strain evidence="5">CGMCC 1.15304</strain>
    </source>
</reference>
<comment type="caution">
    <text evidence="4">The sequence shown here is derived from an EMBL/GenBank/DDBJ whole genome shotgun (WGS) entry which is preliminary data.</text>
</comment>
<keyword evidence="5" id="KW-1185">Reference proteome</keyword>
<accession>A0ABV8U9M0</accession>
<dbReference type="PANTHER" id="PTHR30035:SF3">
    <property type="entry name" value="INTERMEMBRANE PHOSPHOLIPID TRANSPORT SYSTEM LIPOPROTEIN MLAA"/>
    <property type="match status" value="1"/>
</dbReference>
<evidence type="ECO:0000256" key="1">
    <source>
        <dbReference type="ARBA" id="ARBA00010634"/>
    </source>
</evidence>
<sequence length="257" mass="28961">MTARKFIALGLLLLTAACASTPENGPSASVSDPLEPMNRAIFAFNEAADKTVISPAVAVYKTVVPKPPRDGISNAMRNLREPWVFINDILQLKFKRAGKTLSRFVINSTIGIAGLFKVSDRMGIEYHSEDFGQTLATWGFGDGPYIVLPFLGPSNLRDTTGFATYVFYDPTAMALDKKGKFWDLSLARTAVDAWDLRVQYDDVLKELYLEDDPYVFARTVYWQNRRYEIYDGDPPPLEGEDDFFDDLEDELEEEDPQ</sequence>
<dbReference type="EMBL" id="JBHSCR010000003">
    <property type="protein sequence ID" value="MFC4347521.1"/>
    <property type="molecule type" value="Genomic_DNA"/>
</dbReference>
<dbReference type="PROSITE" id="PS51257">
    <property type="entry name" value="PROKAR_LIPOPROTEIN"/>
    <property type="match status" value="1"/>
</dbReference>
<feature type="chain" id="PRO_5047106768" evidence="3">
    <location>
        <begin position="20"/>
        <end position="257"/>
    </location>
</feature>
<dbReference type="PANTHER" id="PTHR30035">
    <property type="entry name" value="LIPOPROTEIN VACJ-RELATED"/>
    <property type="match status" value="1"/>
</dbReference>
<proteinExistence type="inferred from homology"/>
<dbReference type="RefSeq" id="WP_068153245.1">
    <property type="nucleotide sequence ID" value="NZ_JBHSCR010000003.1"/>
</dbReference>
<keyword evidence="2 3" id="KW-0732">Signal</keyword>
<gene>
    <name evidence="4" type="ORF">ACFO5Q_06645</name>
</gene>
<comment type="similarity">
    <text evidence="1">Belongs to the MlaA family.</text>
</comment>
<protein>
    <submittedName>
        <fullName evidence="4">VacJ family lipoprotein</fullName>
    </submittedName>
</protein>